<organism evidence="1 2">
    <name type="scientific">Cylicostephanus goldi</name>
    <name type="common">Nematode worm</name>
    <dbReference type="NCBI Taxonomy" id="71465"/>
    <lineage>
        <taxon>Eukaryota</taxon>
        <taxon>Metazoa</taxon>
        <taxon>Ecdysozoa</taxon>
        <taxon>Nematoda</taxon>
        <taxon>Chromadorea</taxon>
        <taxon>Rhabditida</taxon>
        <taxon>Rhabditina</taxon>
        <taxon>Rhabditomorpha</taxon>
        <taxon>Strongyloidea</taxon>
        <taxon>Strongylidae</taxon>
        <taxon>Cylicostephanus</taxon>
    </lineage>
</organism>
<accession>A0A3P7QA97</accession>
<dbReference type="EMBL" id="UYRV01112143">
    <property type="protein sequence ID" value="VDN27269.1"/>
    <property type="molecule type" value="Genomic_DNA"/>
</dbReference>
<dbReference type="OrthoDB" id="2150324at2759"/>
<gene>
    <name evidence="1" type="ORF">CGOC_LOCUS10608</name>
</gene>
<dbReference type="Proteomes" id="UP000271889">
    <property type="component" value="Unassembled WGS sequence"/>
</dbReference>
<reference evidence="1 2" key="1">
    <citation type="submission" date="2018-11" db="EMBL/GenBank/DDBJ databases">
        <authorList>
            <consortium name="Pathogen Informatics"/>
        </authorList>
    </citation>
    <scope>NUCLEOTIDE SEQUENCE [LARGE SCALE GENOMIC DNA]</scope>
</reference>
<evidence type="ECO:0000313" key="2">
    <source>
        <dbReference type="Proteomes" id="UP000271889"/>
    </source>
</evidence>
<dbReference type="AlphaFoldDB" id="A0A3P7QA97"/>
<keyword evidence="2" id="KW-1185">Reference proteome</keyword>
<protein>
    <submittedName>
        <fullName evidence="1">Uncharacterized protein</fullName>
    </submittedName>
</protein>
<name>A0A3P7QA97_CYLGO</name>
<evidence type="ECO:0000313" key="1">
    <source>
        <dbReference type="EMBL" id="VDN27269.1"/>
    </source>
</evidence>
<proteinExistence type="predicted"/>
<sequence length="88" mass="10091">MENSQRLSKSLWIDDCFVFTTASKKLNYNGGEIVTNAHVDRPLYLVPLNFVLGSRHNSKKQRTGEAHFFEKQGFKRQALAVSQDPNHK</sequence>